<keyword evidence="4" id="KW-0418">Kinase</keyword>
<dbReference type="Gene3D" id="3.40.50.300">
    <property type="entry name" value="P-loop containing nucleotide triphosphate hydrolases"/>
    <property type="match status" value="1"/>
</dbReference>
<dbReference type="Proteomes" id="UP000230706">
    <property type="component" value="Unassembled WGS sequence"/>
</dbReference>
<evidence type="ECO:0000256" key="4">
    <source>
        <dbReference type="ARBA" id="ARBA00022777"/>
    </source>
</evidence>
<dbReference type="EMBL" id="PFBF01000030">
    <property type="protein sequence ID" value="PIR86354.1"/>
    <property type="molecule type" value="Genomic_DNA"/>
</dbReference>
<keyword evidence="2" id="KW-0545">Nucleotide biosynthesis</keyword>
<evidence type="ECO:0008006" key="7">
    <source>
        <dbReference type="Google" id="ProtNLM"/>
    </source>
</evidence>
<dbReference type="InterPro" id="IPR027417">
    <property type="entry name" value="P-loop_NTPase"/>
</dbReference>
<proteinExistence type="predicted"/>
<protein>
    <recommendedName>
        <fullName evidence="7">Adenylate kinase</fullName>
    </recommendedName>
</protein>
<evidence type="ECO:0000313" key="6">
    <source>
        <dbReference type="Proteomes" id="UP000230706"/>
    </source>
</evidence>
<feature type="non-terminal residue" evidence="5">
    <location>
        <position position="1"/>
    </location>
</feature>
<name>A0A2H0UIX5_9BACT</name>
<dbReference type="GO" id="GO:0009165">
    <property type="term" value="P:nucleotide biosynthetic process"/>
    <property type="evidence" value="ECO:0007669"/>
    <property type="project" value="UniProtKB-KW"/>
</dbReference>
<dbReference type="AlphaFoldDB" id="A0A2H0UIX5"/>
<dbReference type="InterPro" id="IPR000850">
    <property type="entry name" value="Adenylat/UMP-CMP_kin"/>
</dbReference>
<sequence length="178" mass="20548">KFLKEYLEKHDPERQCEYIETGALVRQFASGEGYTQGLTATAIEKGELLPSFLPIYLWTKLLIEQLEGGEHIILDGLARREREVFILEGALRFYDRSDYHIVSFELSENSTRERLRGRGRSDDMDEEATDKRLAWYRDEVLPAIQKFEELGGKVHRIDAEPSIEEIHSVVIETLGFAS</sequence>
<keyword evidence="1" id="KW-0808">Transferase</keyword>
<gene>
    <name evidence="5" type="ORF">COU13_01385</name>
</gene>
<accession>A0A2H0UIX5</accession>
<dbReference type="PANTHER" id="PTHR23359">
    <property type="entry name" value="NUCLEOTIDE KINASE"/>
    <property type="match status" value="1"/>
</dbReference>
<evidence type="ECO:0000256" key="1">
    <source>
        <dbReference type="ARBA" id="ARBA00022679"/>
    </source>
</evidence>
<evidence type="ECO:0000256" key="3">
    <source>
        <dbReference type="ARBA" id="ARBA00022741"/>
    </source>
</evidence>
<comment type="caution">
    <text evidence="5">The sequence shown here is derived from an EMBL/GenBank/DDBJ whole genome shotgun (WGS) entry which is preliminary data.</text>
</comment>
<dbReference type="Pfam" id="PF00406">
    <property type="entry name" value="ADK"/>
    <property type="match status" value="1"/>
</dbReference>
<keyword evidence="3" id="KW-0547">Nucleotide-binding</keyword>
<organism evidence="5 6">
    <name type="scientific">Candidatus Kaiserbacteria bacterium CG10_big_fil_rev_8_21_14_0_10_43_70</name>
    <dbReference type="NCBI Taxonomy" id="1974605"/>
    <lineage>
        <taxon>Bacteria</taxon>
        <taxon>Candidatus Kaiseribacteriota</taxon>
    </lineage>
</organism>
<reference evidence="6" key="1">
    <citation type="submission" date="2017-09" db="EMBL/GenBank/DDBJ databases">
        <title>Depth-based differentiation of microbial function through sediment-hosted aquifers and enrichment of novel symbionts in the deep terrestrial subsurface.</title>
        <authorList>
            <person name="Probst A.J."/>
            <person name="Ladd B."/>
            <person name="Jarett J.K."/>
            <person name="Geller-Mcgrath D.E."/>
            <person name="Sieber C.M.K."/>
            <person name="Emerson J.B."/>
            <person name="Anantharaman K."/>
            <person name="Thomas B.C."/>
            <person name="Malmstrom R."/>
            <person name="Stieglmeier M."/>
            <person name="Klingl A."/>
            <person name="Woyke T."/>
            <person name="Ryan C.M."/>
            <person name="Banfield J.F."/>
        </authorList>
    </citation>
    <scope>NUCLEOTIDE SEQUENCE [LARGE SCALE GENOMIC DNA]</scope>
</reference>
<evidence type="ECO:0000256" key="2">
    <source>
        <dbReference type="ARBA" id="ARBA00022727"/>
    </source>
</evidence>
<dbReference type="SUPFAM" id="SSF52540">
    <property type="entry name" value="P-loop containing nucleoside triphosphate hydrolases"/>
    <property type="match status" value="1"/>
</dbReference>
<dbReference type="GO" id="GO:0005524">
    <property type="term" value="F:ATP binding"/>
    <property type="evidence" value="ECO:0007669"/>
    <property type="project" value="InterPro"/>
</dbReference>
<dbReference type="GO" id="GO:0019205">
    <property type="term" value="F:nucleobase-containing compound kinase activity"/>
    <property type="evidence" value="ECO:0007669"/>
    <property type="project" value="InterPro"/>
</dbReference>
<evidence type="ECO:0000313" key="5">
    <source>
        <dbReference type="EMBL" id="PIR86354.1"/>
    </source>
</evidence>